<evidence type="ECO:0000256" key="7">
    <source>
        <dbReference type="ARBA" id="ARBA00043987"/>
    </source>
</evidence>
<evidence type="ECO:0000256" key="1">
    <source>
        <dbReference type="ARBA" id="ARBA00004141"/>
    </source>
</evidence>
<keyword evidence="6 9" id="KW-0472">Membrane</keyword>
<dbReference type="EMBL" id="BAABIW010000009">
    <property type="protein sequence ID" value="GAA5021985.1"/>
    <property type="molecule type" value="Genomic_DNA"/>
</dbReference>
<evidence type="ECO:0000256" key="5">
    <source>
        <dbReference type="ARBA" id="ARBA00022989"/>
    </source>
</evidence>
<evidence type="ECO:0000256" key="2">
    <source>
        <dbReference type="ARBA" id="ARBA00022676"/>
    </source>
</evidence>
<feature type="transmembrane region" description="Helical" evidence="9">
    <location>
        <begin position="432"/>
        <end position="463"/>
    </location>
</feature>
<keyword evidence="11" id="KW-1185">Reference proteome</keyword>
<evidence type="ECO:0000256" key="8">
    <source>
        <dbReference type="SAM" id="MobiDB-lite"/>
    </source>
</evidence>
<feature type="region of interest" description="Disordered" evidence="8">
    <location>
        <begin position="1"/>
        <end position="21"/>
    </location>
</feature>
<sequence length="537" mass="57008">MLEPRVAPATTTAPSRAPWARMAEPHVAGAADLGRRVGDSLRRSWADRHVRRGMVGTVLVAAGSVSPAFLPTDTFEDPPSPLVERLGVEWLGTATGRVITTILLAVGIALLVDAWLRMRPTHGPKPPSLAWLLWSLPIMLAPPLFSRDAYSYAAQGQIVLRHMDPYAVGPFWVAGPFADQVDPMWVQTPAPYGPLALQVQHLVVAVFPENAYLAAIAMRVPALLAVGLLAYALPRLAERYGVSGRHALWLGVLNPLVLMHFIGGAHGDAVMVALVTFALLLASRGQLLTAAVTIAAAAAYKQTAVLALIGVVGMALQARTDLPPGAAARLRAMLRHGLVLGGVTGLAFTAITAASGLGWGWIPNLSVPVTLRSMLSPPTFVGSVVEWLMRLFGMPESWAAAPVPVAQSIGLVAGLAGIAWITWRVAPRNPVLAVAAAFLVLCASGPVIHPWYLLWGGLLLAAVRLSARHVRAVVFVTLFFVTYGVVDATVSNGTWALGVSAALWMAARLRAHRSRAHERADQPVLTASVRQASPQQV</sequence>
<feature type="transmembrane region" description="Helical" evidence="9">
    <location>
        <begin position="211"/>
        <end position="233"/>
    </location>
</feature>
<keyword evidence="2" id="KW-0328">Glycosyltransferase</keyword>
<feature type="transmembrane region" description="Helical" evidence="9">
    <location>
        <begin position="287"/>
        <end position="316"/>
    </location>
</feature>
<dbReference type="InterPro" id="IPR049829">
    <property type="entry name" value="MptA/B-like"/>
</dbReference>
<keyword evidence="4 9" id="KW-0812">Transmembrane</keyword>
<gene>
    <name evidence="10" type="ORF">GCM10023258_11850</name>
</gene>
<feature type="transmembrane region" description="Helical" evidence="9">
    <location>
        <begin position="128"/>
        <end position="145"/>
    </location>
</feature>
<name>A0ABP9J827_9MICO</name>
<keyword evidence="5 9" id="KW-1133">Transmembrane helix</keyword>
<dbReference type="RefSeq" id="WP_345506526.1">
    <property type="nucleotide sequence ID" value="NZ_BAABIW010000009.1"/>
</dbReference>
<feature type="transmembrane region" description="Helical" evidence="9">
    <location>
        <begin position="90"/>
        <end position="116"/>
    </location>
</feature>
<dbReference type="Pfam" id="PF26314">
    <property type="entry name" value="MptA_B_family"/>
    <property type="match status" value="1"/>
</dbReference>
<comment type="caution">
    <text evidence="10">The sequence shown here is derived from an EMBL/GenBank/DDBJ whole genome shotgun (WGS) entry which is preliminary data.</text>
</comment>
<feature type="transmembrane region" description="Helical" evidence="9">
    <location>
        <begin position="405"/>
        <end position="426"/>
    </location>
</feature>
<reference evidence="11" key="1">
    <citation type="journal article" date="2019" name="Int. J. Syst. Evol. Microbiol.">
        <title>The Global Catalogue of Microorganisms (GCM) 10K type strain sequencing project: providing services to taxonomists for standard genome sequencing and annotation.</title>
        <authorList>
            <consortium name="The Broad Institute Genomics Platform"/>
            <consortium name="The Broad Institute Genome Sequencing Center for Infectious Disease"/>
            <person name="Wu L."/>
            <person name="Ma J."/>
        </authorList>
    </citation>
    <scope>NUCLEOTIDE SEQUENCE [LARGE SCALE GENOMIC DNA]</scope>
    <source>
        <strain evidence="11">JCM 17687</strain>
    </source>
</reference>
<evidence type="ECO:0000256" key="9">
    <source>
        <dbReference type="SAM" id="Phobius"/>
    </source>
</evidence>
<feature type="transmembrane region" description="Helical" evidence="9">
    <location>
        <begin position="337"/>
        <end position="362"/>
    </location>
</feature>
<evidence type="ECO:0000313" key="10">
    <source>
        <dbReference type="EMBL" id="GAA5021985.1"/>
    </source>
</evidence>
<protein>
    <submittedName>
        <fullName evidence="10">Alpha-(1-&gt;6)-mannopyranosyltransferase A</fullName>
    </submittedName>
</protein>
<dbReference type="Proteomes" id="UP001500427">
    <property type="component" value="Unassembled WGS sequence"/>
</dbReference>
<evidence type="ECO:0000313" key="11">
    <source>
        <dbReference type="Proteomes" id="UP001500427"/>
    </source>
</evidence>
<dbReference type="NCBIfam" id="NF038066">
    <property type="entry name" value="MptB"/>
    <property type="match status" value="1"/>
</dbReference>
<feature type="transmembrane region" description="Helical" evidence="9">
    <location>
        <begin position="470"/>
        <end position="486"/>
    </location>
</feature>
<evidence type="ECO:0000256" key="6">
    <source>
        <dbReference type="ARBA" id="ARBA00023136"/>
    </source>
</evidence>
<feature type="transmembrane region" description="Helical" evidence="9">
    <location>
        <begin position="253"/>
        <end position="281"/>
    </location>
</feature>
<evidence type="ECO:0000256" key="4">
    <source>
        <dbReference type="ARBA" id="ARBA00022692"/>
    </source>
</evidence>
<accession>A0ABP9J827</accession>
<organism evidence="10 11">
    <name type="scientific">Terrabacter aeriphilus</name>
    <dbReference type="NCBI Taxonomy" id="515662"/>
    <lineage>
        <taxon>Bacteria</taxon>
        <taxon>Bacillati</taxon>
        <taxon>Actinomycetota</taxon>
        <taxon>Actinomycetes</taxon>
        <taxon>Micrococcales</taxon>
        <taxon>Intrasporangiaceae</taxon>
        <taxon>Terrabacter</taxon>
    </lineage>
</organism>
<feature type="transmembrane region" description="Helical" evidence="9">
    <location>
        <begin position="53"/>
        <end position="70"/>
    </location>
</feature>
<proteinExistence type="inferred from homology"/>
<comment type="similarity">
    <text evidence="7">Belongs to the MptA/B family.</text>
</comment>
<keyword evidence="3" id="KW-0808">Transferase</keyword>
<comment type="subcellular location">
    <subcellularLocation>
        <location evidence="1">Membrane</location>
        <topology evidence="1">Multi-pass membrane protein</topology>
    </subcellularLocation>
</comment>
<evidence type="ECO:0000256" key="3">
    <source>
        <dbReference type="ARBA" id="ARBA00022679"/>
    </source>
</evidence>